<evidence type="ECO:0000313" key="2">
    <source>
        <dbReference type="Proteomes" id="UP000069902"/>
    </source>
</evidence>
<dbReference type="KEGG" id="pnl:PNK_0833"/>
<name>A0A0U5JCA1_9BACT</name>
<dbReference type="AlphaFoldDB" id="A0A0U5JCA1"/>
<gene>
    <name evidence="1" type="ORF">PNK_0833</name>
</gene>
<sequence>MVRFIVLLLTICSLTYFSYSDPANQESARSEQIGEAAFGVQSTSYHLPKVPQKPIFCLLSSSVKQGFISFSYLKKILLEFDLAIPFQMNASLAFHSSLWQPFISYQFHRLNVLSSQAHPPTLPL</sequence>
<organism evidence="1 2">
    <name type="scientific">Candidatus Protochlamydia naegleriophila</name>
    <dbReference type="NCBI Taxonomy" id="389348"/>
    <lineage>
        <taxon>Bacteria</taxon>
        <taxon>Pseudomonadati</taxon>
        <taxon>Chlamydiota</taxon>
        <taxon>Chlamydiia</taxon>
        <taxon>Parachlamydiales</taxon>
        <taxon>Parachlamydiaceae</taxon>
        <taxon>Candidatus Protochlamydia</taxon>
    </lineage>
</organism>
<dbReference type="PATRIC" id="fig|389348.3.peg.912"/>
<dbReference type="InParanoid" id="A0A0U5JCA1"/>
<keyword evidence="2" id="KW-1185">Reference proteome</keyword>
<evidence type="ECO:0000313" key="1">
    <source>
        <dbReference type="EMBL" id="CUI16458.1"/>
    </source>
</evidence>
<dbReference type="STRING" id="389348.PNK_0833"/>
<dbReference type="EMBL" id="LN879502">
    <property type="protein sequence ID" value="CUI16458.1"/>
    <property type="molecule type" value="Genomic_DNA"/>
</dbReference>
<reference evidence="2" key="1">
    <citation type="submission" date="2015-09" db="EMBL/GenBank/DDBJ databases">
        <authorList>
            <person name="Bertelli C."/>
        </authorList>
    </citation>
    <scope>NUCLEOTIDE SEQUENCE [LARGE SCALE GENOMIC DNA]</scope>
    <source>
        <strain evidence="2">KNic</strain>
    </source>
</reference>
<accession>A0A0U5JCA1</accession>
<protein>
    <submittedName>
        <fullName evidence="1">Uncharacterized protein</fullName>
    </submittedName>
</protein>
<proteinExistence type="predicted"/>
<dbReference type="Proteomes" id="UP000069902">
    <property type="component" value="Chromosome cPNK"/>
</dbReference>